<protein>
    <submittedName>
        <fullName evidence="1">Lasso RiPP family leader peptide-containing protein</fullName>
    </submittedName>
</protein>
<dbReference type="EMBL" id="JBHTIS010002151">
    <property type="protein sequence ID" value="MFD1049394.1"/>
    <property type="molecule type" value="Genomic_DNA"/>
</dbReference>
<proteinExistence type="predicted"/>
<comment type="caution">
    <text evidence="1">The sequence shown here is derived from an EMBL/GenBank/DDBJ whole genome shotgun (WGS) entry which is preliminary data.</text>
</comment>
<keyword evidence="2" id="KW-1185">Reference proteome</keyword>
<sequence>MNETAAELADYEPPMLVRVGDFTNDTMGIGQDFLSDVLGWYD</sequence>
<organism evidence="1 2">
    <name type="scientific">Kibdelosporangium lantanae</name>
    <dbReference type="NCBI Taxonomy" id="1497396"/>
    <lineage>
        <taxon>Bacteria</taxon>
        <taxon>Bacillati</taxon>
        <taxon>Actinomycetota</taxon>
        <taxon>Actinomycetes</taxon>
        <taxon>Pseudonocardiales</taxon>
        <taxon>Pseudonocardiaceae</taxon>
        <taxon>Kibdelosporangium</taxon>
    </lineage>
</organism>
<dbReference type="Proteomes" id="UP001597045">
    <property type="component" value="Unassembled WGS sequence"/>
</dbReference>
<gene>
    <name evidence="1" type="ORF">ACFQ1S_29585</name>
</gene>
<reference evidence="2" key="1">
    <citation type="journal article" date="2019" name="Int. J. Syst. Evol. Microbiol.">
        <title>The Global Catalogue of Microorganisms (GCM) 10K type strain sequencing project: providing services to taxonomists for standard genome sequencing and annotation.</title>
        <authorList>
            <consortium name="The Broad Institute Genomics Platform"/>
            <consortium name="The Broad Institute Genome Sequencing Center for Infectious Disease"/>
            <person name="Wu L."/>
            <person name="Ma J."/>
        </authorList>
    </citation>
    <scope>NUCLEOTIDE SEQUENCE [LARGE SCALE GENOMIC DNA]</scope>
    <source>
        <strain evidence="2">JCM 31486</strain>
    </source>
</reference>
<accession>A0ABW3MIH5</accession>
<dbReference type="NCBIfam" id="NF033521">
    <property type="entry name" value="lasso_leader_L3"/>
    <property type="match status" value="1"/>
</dbReference>
<evidence type="ECO:0000313" key="1">
    <source>
        <dbReference type="EMBL" id="MFD1049394.1"/>
    </source>
</evidence>
<name>A0ABW3MIH5_9PSEU</name>
<evidence type="ECO:0000313" key="2">
    <source>
        <dbReference type="Proteomes" id="UP001597045"/>
    </source>
</evidence>